<keyword evidence="19" id="KW-1185">Reference proteome</keyword>
<feature type="signal peptide" evidence="16">
    <location>
        <begin position="1"/>
        <end position="22"/>
    </location>
</feature>
<dbReference type="Pfam" id="PF00587">
    <property type="entry name" value="tRNA-synt_2b"/>
    <property type="match status" value="1"/>
</dbReference>
<reference evidence="18 19" key="1">
    <citation type="journal article" date="2012" name="BMC Genomics">
        <title>Comparative genomic analysis and phylogenetic position of Theileria equi.</title>
        <authorList>
            <person name="Kappmeyer L.S."/>
            <person name="Thiagarajan M."/>
            <person name="Herndon D.R."/>
            <person name="Ramsay J.D."/>
            <person name="Caler E."/>
            <person name="Djikeng A."/>
            <person name="Gillespie J.J."/>
            <person name="Lau A.O."/>
            <person name="Roalson E.H."/>
            <person name="Silva J.C."/>
            <person name="Silva M.G."/>
            <person name="Suarez C.E."/>
            <person name="Ueti M.W."/>
            <person name="Nene V.M."/>
            <person name="Mealey R.H."/>
            <person name="Knowles D.P."/>
            <person name="Brayton K.A."/>
        </authorList>
    </citation>
    <scope>NUCLEOTIDE SEQUENCE [LARGE SCALE GENOMIC DNA]</scope>
    <source>
        <strain evidence="18 19">WA</strain>
    </source>
</reference>
<feature type="coiled-coil region" evidence="15">
    <location>
        <begin position="182"/>
        <end position="216"/>
    </location>
</feature>
<feature type="domain" description="Aminoacyl-transfer RNA synthetases class-II family profile" evidence="17">
    <location>
        <begin position="281"/>
        <end position="530"/>
    </location>
</feature>
<evidence type="ECO:0000256" key="1">
    <source>
        <dbReference type="ARBA" id="ARBA00004496"/>
    </source>
</evidence>
<dbReference type="GO" id="GO:0006434">
    <property type="term" value="P:seryl-tRNA aminoacylation"/>
    <property type="evidence" value="ECO:0007669"/>
    <property type="project" value="InterPro"/>
</dbReference>
<dbReference type="GeneID" id="15803714"/>
<evidence type="ECO:0000256" key="8">
    <source>
        <dbReference type="ARBA" id="ARBA00022840"/>
    </source>
</evidence>
<dbReference type="KEGG" id="beq:BEWA_033130"/>
<dbReference type="EMBL" id="CP001669">
    <property type="protein sequence ID" value="AFZ80460.1"/>
    <property type="molecule type" value="Genomic_DNA"/>
</dbReference>
<comment type="catalytic activity">
    <reaction evidence="14">
        <text>tRNA(Ser) + L-serine + ATP = L-seryl-tRNA(Ser) + AMP + diphosphate + H(+)</text>
        <dbReference type="Rhea" id="RHEA:12292"/>
        <dbReference type="Rhea" id="RHEA-COMP:9669"/>
        <dbReference type="Rhea" id="RHEA-COMP:9703"/>
        <dbReference type="ChEBI" id="CHEBI:15378"/>
        <dbReference type="ChEBI" id="CHEBI:30616"/>
        <dbReference type="ChEBI" id="CHEBI:33019"/>
        <dbReference type="ChEBI" id="CHEBI:33384"/>
        <dbReference type="ChEBI" id="CHEBI:78442"/>
        <dbReference type="ChEBI" id="CHEBI:78533"/>
        <dbReference type="ChEBI" id="CHEBI:456215"/>
        <dbReference type="EC" id="6.1.1.11"/>
    </reaction>
</comment>
<dbReference type="STRING" id="1537102.L0AY27"/>
<evidence type="ECO:0000256" key="2">
    <source>
        <dbReference type="ARBA" id="ARBA00005045"/>
    </source>
</evidence>
<proteinExistence type="inferred from homology"/>
<evidence type="ECO:0000256" key="10">
    <source>
        <dbReference type="ARBA" id="ARBA00023146"/>
    </source>
</evidence>
<evidence type="ECO:0000256" key="16">
    <source>
        <dbReference type="SAM" id="SignalP"/>
    </source>
</evidence>
<dbReference type="eggNOG" id="KOG2509">
    <property type="taxonomic scope" value="Eukaryota"/>
</dbReference>
<evidence type="ECO:0000256" key="15">
    <source>
        <dbReference type="SAM" id="Coils"/>
    </source>
</evidence>
<dbReference type="SUPFAM" id="SSF55681">
    <property type="entry name" value="Class II aaRS and biotin synthetases"/>
    <property type="match status" value="1"/>
</dbReference>
<dbReference type="PANTHER" id="PTHR43697:SF1">
    <property type="entry name" value="SERINE--TRNA LIGASE"/>
    <property type="match status" value="1"/>
</dbReference>
<dbReference type="InterPro" id="IPR045864">
    <property type="entry name" value="aa-tRNA-synth_II/BPL/LPL"/>
</dbReference>
<gene>
    <name evidence="18" type="ORF">BEWA_033130</name>
</gene>
<protein>
    <recommendedName>
        <fullName evidence="4">serine--tRNA ligase</fullName>
        <ecNumber evidence="4">6.1.1.11</ecNumber>
    </recommendedName>
    <alternativeName>
        <fullName evidence="11">Seryl-tRNA synthetase</fullName>
    </alternativeName>
    <alternativeName>
        <fullName evidence="12">Seryl-tRNA(Ser/Sec) synthetase</fullName>
    </alternativeName>
</protein>
<keyword evidence="16" id="KW-0732">Signal</keyword>
<dbReference type="GO" id="GO:0004828">
    <property type="term" value="F:serine-tRNA ligase activity"/>
    <property type="evidence" value="ECO:0007669"/>
    <property type="project" value="UniProtKB-EC"/>
</dbReference>
<dbReference type="InterPro" id="IPR002317">
    <property type="entry name" value="Ser-tRNA-ligase_type_1"/>
</dbReference>
<evidence type="ECO:0000313" key="19">
    <source>
        <dbReference type="Proteomes" id="UP000031512"/>
    </source>
</evidence>
<keyword evidence="15" id="KW-0175">Coiled coil</keyword>
<dbReference type="Proteomes" id="UP000031512">
    <property type="component" value="Chromosome 1"/>
</dbReference>
<comment type="catalytic activity">
    <reaction evidence="13">
        <text>tRNA(Sec) + L-serine + ATP = L-seryl-tRNA(Sec) + AMP + diphosphate + H(+)</text>
        <dbReference type="Rhea" id="RHEA:42580"/>
        <dbReference type="Rhea" id="RHEA-COMP:9742"/>
        <dbReference type="Rhea" id="RHEA-COMP:10128"/>
        <dbReference type="ChEBI" id="CHEBI:15378"/>
        <dbReference type="ChEBI" id="CHEBI:30616"/>
        <dbReference type="ChEBI" id="CHEBI:33019"/>
        <dbReference type="ChEBI" id="CHEBI:33384"/>
        <dbReference type="ChEBI" id="CHEBI:78442"/>
        <dbReference type="ChEBI" id="CHEBI:78533"/>
        <dbReference type="ChEBI" id="CHEBI:456215"/>
        <dbReference type="EC" id="6.1.1.11"/>
    </reaction>
</comment>
<dbReference type="PANTHER" id="PTHR43697">
    <property type="entry name" value="SERYL-TRNA SYNTHETASE"/>
    <property type="match status" value="1"/>
</dbReference>
<evidence type="ECO:0000256" key="9">
    <source>
        <dbReference type="ARBA" id="ARBA00022917"/>
    </source>
</evidence>
<evidence type="ECO:0000256" key="6">
    <source>
        <dbReference type="ARBA" id="ARBA00022598"/>
    </source>
</evidence>
<evidence type="ECO:0000256" key="3">
    <source>
        <dbReference type="ARBA" id="ARBA00010728"/>
    </source>
</evidence>
<dbReference type="PROSITE" id="PS50862">
    <property type="entry name" value="AA_TRNA_LIGASE_II"/>
    <property type="match status" value="1"/>
</dbReference>
<sequence length="543" mass="61968">MFFIGFGTLLLLYGCNLHQTQTLVVSSYYTKRPLFIKSQSLSQLRGTFAKSVGFTRYSIKTPEESPHSYYKSDHYNRLRSYFTAQEQEIDDAEYNIHKNEHVYQIENTGLFAPLSLDFESLAAVPELFHENFLLRGEDHWETLIRIRELCSLKNTVGQTRQLISDKRSDLANVFRDSSESDKTCLRDSNISLRNELRELNSQYASIVNELELLRQKLPNILSSQVPENENVVKKDLSRNFTSTNSTKLTHYEIIERLNHDYIQKAVGISGKGFAACGGNLSRLARALINLFLDTHTQLFNYTEITVPFIASESTFKSTTHLPFFEEDLFKLDSRHQFDGETGYLIPTSEVPLLALHQNLRIHPKNLPLRFVSYSECFRSEIQDYGLDTRGLIRQHQFGKVELISIGEAADSEHIHELMLSHIEHVLNLLELPHRQVILSAKETGHSSSKTIDFEVYFPSLDKFIEVSSCSNTGDYQTSRLNLFGASKEKLHAINGSGLPIGRTLSALLETHCSIRDNGLLQINIPKALQPYLNNETVILEDIP</sequence>
<keyword evidence="5" id="KW-0963">Cytoplasm</keyword>
<name>L0AY27_THEEQ</name>
<evidence type="ECO:0000256" key="14">
    <source>
        <dbReference type="ARBA" id="ARBA00048823"/>
    </source>
</evidence>
<dbReference type="InterPro" id="IPR002314">
    <property type="entry name" value="aa-tRNA-synt_IIb"/>
</dbReference>
<comment type="subcellular location">
    <subcellularLocation>
        <location evidence="1">Cytoplasm</location>
    </subcellularLocation>
</comment>
<comment type="similarity">
    <text evidence="3">Belongs to the class-II aminoacyl-tRNA synthetase family. Type-1 seryl-tRNA synthetase subfamily.</text>
</comment>
<dbReference type="VEuPathDB" id="PiroplasmaDB:BEWA_033130"/>
<feature type="chain" id="PRO_5003939340" description="serine--tRNA ligase" evidence="16">
    <location>
        <begin position="23"/>
        <end position="543"/>
    </location>
</feature>
<evidence type="ECO:0000256" key="12">
    <source>
        <dbReference type="ARBA" id="ARBA00033352"/>
    </source>
</evidence>
<dbReference type="InterPro" id="IPR006195">
    <property type="entry name" value="aa-tRNA-synth_II"/>
</dbReference>
<keyword evidence="6 18" id="KW-0436">Ligase</keyword>
<evidence type="ECO:0000256" key="4">
    <source>
        <dbReference type="ARBA" id="ARBA00012840"/>
    </source>
</evidence>
<keyword evidence="10 18" id="KW-0030">Aminoacyl-tRNA synthetase</keyword>
<evidence type="ECO:0000256" key="11">
    <source>
        <dbReference type="ARBA" id="ARBA00031113"/>
    </source>
</evidence>
<organism evidence="18 19">
    <name type="scientific">Theileria equi strain WA</name>
    <dbReference type="NCBI Taxonomy" id="1537102"/>
    <lineage>
        <taxon>Eukaryota</taxon>
        <taxon>Sar</taxon>
        <taxon>Alveolata</taxon>
        <taxon>Apicomplexa</taxon>
        <taxon>Aconoidasida</taxon>
        <taxon>Piroplasmida</taxon>
        <taxon>Theileriidae</taxon>
        <taxon>Theileria</taxon>
    </lineage>
</organism>
<keyword evidence="7" id="KW-0547">Nucleotide-binding</keyword>
<dbReference type="GO" id="GO:0005737">
    <property type="term" value="C:cytoplasm"/>
    <property type="evidence" value="ECO:0007669"/>
    <property type="project" value="UniProtKB-SubCell"/>
</dbReference>
<dbReference type="GO" id="GO:0005524">
    <property type="term" value="F:ATP binding"/>
    <property type="evidence" value="ECO:0007669"/>
    <property type="project" value="UniProtKB-KW"/>
</dbReference>
<dbReference type="PRINTS" id="PR00981">
    <property type="entry name" value="TRNASYNTHSER"/>
</dbReference>
<evidence type="ECO:0000259" key="17">
    <source>
        <dbReference type="PROSITE" id="PS50862"/>
    </source>
</evidence>
<dbReference type="Gene3D" id="3.30.930.10">
    <property type="entry name" value="Bira Bifunctional Protein, Domain 2"/>
    <property type="match status" value="1"/>
</dbReference>
<dbReference type="OrthoDB" id="10264585at2759"/>
<evidence type="ECO:0000256" key="5">
    <source>
        <dbReference type="ARBA" id="ARBA00022490"/>
    </source>
</evidence>
<accession>L0AY27</accession>
<dbReference type="AlphaFoldDB" id="L0AY27"/>
<dbReference type="RefSeq" id="XP_004830126.1">
    <property type="nucleotide sequence ID" value="XM_004830069.1"/>
</dbReference>
<dbReference type="EC" id="6.1.1.11" evidence="4"/>
<keyword evidence="9" id="KW-0648">Protein biosynthesis</keyword>
<evidence type="ECO:0000256" key="13">
    <source>
        <dbReference type="ARBA" id="ARBA00047929"/>
    </source>
</evidence>
<evidence type="ECO:0000256" key="7">
    <source>
        <dbReference type="ARBA" id="ARBA00022741"/>
    </source>
</evidence>
<comment type="pathway">
    <text evidence="2">Aminoacyl-tRNA biosynthesis; selenocysteinyl-tRNA(Sec) biosynthesis; L-seryl-tRNA(Sec) from L-serine and tRNA(Sec): step 1/1.</text>
</comment>
<keyword evidence="8" id="KW-0067">ATP-binding</keyword>
<evidence type="ECO:0000313" key="18">
    <source>
        <dbReference type="EMBL" id="AFZ80460.1"/>
    </source>
</evidence>